<reference evidence="1" key="1">
    <citation type="journal article" date="2015" name="Nature">
        <title>Complex archaea that bridge the gap between prokaryotes and eukaryotes.</title>
        <authorList>
            <person name="Spang A."/>
            <person name="Saw J.H."/>
            <person name="Jorgensen S.L."/>
            <person name="Zaremba-Niedzwiedzka K."/>
            <person name="Martijn J."/>
            <person name="Lind A.E."/>
            <person name="van Eijk R."/>
            <person name="Schleper C."/>
            <person name="Guy L."/>
            <person name="Ettema T.J."/>
        </authorList>
    </citation>
    <scope>NUCLEOTIDE SEQUENCE</scope>
</reference>
<dbReference type="AlphaFoldDB" id="A0A0F9RSK7"/>
<gene>
    <name evidence="1" type="ORF">LCGC14_0608630</name>
</gene>
<comment type="caution">
    <text evidence="1">The sequence shown here is derived from an EMBL/GenBank/DDBJ whole genome shotgun (WGS) entry which is preliminary data.</text>
</comment>
<dbReference type="Gene3D" id="3.40.960.10">
    <property type="entry name" value="VSR Endonuclease"/>
    <property type="match status" value="1"/>
</dbReference>
<protein>
    <submittedName>
        <fullName evidence="1">Uncharacterized protein</fullName>
    </submittedName>
</protein>
<name>A0A0F9RSK7_9ZZZZ</name>
<evidence type="ECO:0000313" key="1">
    <source>
        <dbReference type="EMBL" id="KKN52817.1"/>
    </source>
</evidence>
<proteinExistence type="predicted"/>
<dbReference type="EMBL" id="LAZR01001003">
    <property type="protein sequence ID" value="KKN52817.1"/>
    <property type="molecule type" value="Genomic_DNA"/>
</dbReference>
<accession>A0A0F9RSK7</accession>
<sequence>MKKYIKLKCDYCMKMFKRLLSIHNNYINVESHKHNHIFCSRLCSNKYNTQVNTITTNCGNCNKKVIRHNSQAKKSKSGKCFCSKFCAATYNYKFKKKSRRSKIEAKFYNLLVKEFPNLNILPNDKNMLDGLEVDIAIPSLKLAIEWNGIVHFKPIYGQQKLDKIQNKDAKKLKIAVNKNINLIVIPDLVSNDKILQQAFSDTKNIINKLI</sequence>
<organism evidence="1">
    <name type="scientific">marine sediment metagenome</name>
    <dbReference type="NCBI Taxonomy" id="412755"/>
    <lineage>
        <taxon>unclassified sequences</taxon>
        <taxon>metagenomes</taxon>
        <taxon>ecological metagenomes</taxon>
    </lineage>
</organism>